<evidence type="ECO:0000313" key="2">
    <source>
        <dbReference type="EMBL" id="JAS39550.1"/>
    </source>
</evidence>
<accession>A0A1B6ENP1</accession>
<feature type="compositionally biased region" description="Basic and acidic residues" evidence="1">
    <location>
        <begin position="107"/>
        <end position="117"/>
    </location>
</feature>
<feature type="region of interest" description="Disordered" evidence="1">
    <location>
        <begin position="20"/>
        <end position="47"/>
    </location>
</feature>
<evidence type="ECO:0000256" key="1">
    <source>
        <dbReference type="SAM" id="MobiDB-lite"/>
    </source>
</evidence>
<dbReference type="EMBL" id="GECZ01030219">
    <property type="protein sequence ID" value="JAS39550.1"/>
    <property type="molecule type" value="Transcribed_RNA"/>
</dbReference>
<feature type="non-terminal residue" evidence="2">
    <location>
        <position position="133"/>
    </location>
</feature>
<feature type="non-terminal residue" evidence="2">
    <location>
        <position position="1"/>
    </location>
</feature>
<proteinExistence type="predicted"/>
<feature type="region of interest" description="Disordered" evidence="1">
    <location>
        <begin position="91"/>
        <end position="117"/>
    </location>
</feature>
<dbReference type="AlphaFoldDB" id="A0A1B6ENP1"/>
<sequence length="133" mass="14846">VVHNVIKGFIQALDDIVDDDDEESVDSDDRIVTNSNRNGNDSDSDTSFDSDDLFFGKDDDLFFTSGSSQEQKMNIFLNAMLSKAPCPNHGKPNFKFDGKKMNGSGNEVHRSSDSDDEHSANIFCKKFIKNDLK</sequence>
<reference evidence="2" key="1">
    <citation type="submission" date="2015-11" db="EMBL/GenBank/DDBJ databases">
        <title>De novo transcriptome assembly of four potential Pierce s Disease insect vectors from Arizona vineyards.</title>
        <authorList>
            <person name="Tassone E.E."/>
        </authorList>
    </citation>
    <scope>NUCLEOTIDE SEQUENCE</scope>
</reference>
<organism evidence="2">
    <name type="scientific">Cuerna arida</name>
    <dbReference type="NCBI Taxonomy" id="1464854"/>
    <lineage>
        <taxon>Eukaryota</taxon>
        <taxon>Metazoa</taxon>
        <taxon>Ecdysozoa</taxon>
        <taxon>Arthropoda</taxon>
        <taxon>Hexapoda</taxon>
        <taxon>Insecta</taxon>
        <taxon>Pterygota</taxon>
        <taxon>Neoptera</taxon>
        <taxon>Paraneoptera</taxon>
        <taxon>Hemiptera</taxon>
        <taxon>Auchenorrhyncha</taxon>
        <taxon>Membracoidea</taxon>
        <taxon>Cicadellidae</taxon>
        <taxon>Cicadellinae</taxon>
        <taxon>Proconiini</taxon>
        <taxon>Cuerna</taxon>
    </lineage>
</organism>
<gene>
    <name evidence="2" type="ORF">g.47403</name>
</gene>
<protein>
    <submittedName>
        <fullName evidence="2">Uncharacterized protein</fullName>
    </submittedName>
</protein>
<name>A0A1B6ENP1_9HEMI</name>